<accession>A0ABR3ALQ5</accession>
<sequence length="366" mass="41622">MDYYDSCSSDEENQCKNNPRLTDIHVDSILFEERINQSKAETSDADNEITGSTIHIETHMRVLKSFSTSMNDYAARVTASESSHQSIEDIFILTRNISPFKSKAEFILHALFHGDEDLASEILIKKIMYTMEMLLETSTAKDTNQKSMESDYWVGDIIEIQGSLDQFLIENFFTKNGFTYANAYQIYGGYGPVLNHPDDINFFLGSDISVSSCSTEIVNRVLVGAQLRLWTNATIVKRFKRRLSGSGLMKVIICLIKIYSDDTSRNDSKQYNVYNSFLMYFAVMTLEKQNKQENTLFVCICNHVLNVVNMLGPLVNDLVTLEKDIQIYSQDLGKHVLVVTSLLLFMSDNSHQSQLAMHKGTASKRF</sequence>
<reference evidence="1 2" key="1">
    <citation type="submission" date="2024-04" db="EMBL/GenBank/DDBJ databases">
        <title>Symmetric and asymmetric DNA N6-adenine methylation regulates different biological responses in Mucorales.</title>
        <authorList>
            <consortium name="Lawrence Berkeley National Laboratory"/>
            <person name="Lax C."/>
            <person name="Mondo S.J."/>
            <person name="Osorio-Concepcion M."/>
            <person name="Muszewska A."/>
            <person name="Corrochano-Luque M."/>
            <person name="Gutierrez G."/>
            <person name="Riley R."/>
            <person name="Lipzen A."/>
            <person name="Guo J."/>
            <person name="Hundley H."/>
            <person name="Amirebrahimi M."/>
            <person name="Ng V."/>
            <person name="Lorenzo-Gutierrez D."/>
            <person name="Binder U."/>
            <person name="Yang J."/>
            <person name="Song Y."/>
            <person name="Canovas D."/>
            <person name="Navarro E."/>
            <person name="Freitag M."/>
            <person name="Gabaldon T."/>
            <person name="Grigoriev I.V."/>
            <person name="Corrochano L.M."/>
            <person name="Nicolas F.E."/>
            <person name="Garre V."/>
        </authorList>
    </citation>
    <scope>NUCLEOTIDE SEQUENCE [LARGE SCALE GENOMIC DNA]</scope>
    <source>
        <strain evidence="1 2">L51</strain>
    </source>
</reference>
<name>A0ABR3ALQ5_PHYBL</name>
<keyword evidence="2" id="KW-1185">Reference proteome</keyword>
<dbReference type="EMBL" id="JBCLYO010000027">
    <property type="protein sequence ID" value="KAL0077473.1"/>
    <property type="molecule type" value="Genomic_DNA"/>
</dbReference>
<evidence type="ECO:0000313" key="1">
    <source>
        <dbReference type="EMBL" id="KAL0077473.1"/>
    </source>
</evidence>
<evidence type="ECO:0000313" key="2">
    <source>
        <dbReference type="Proteomes" id="UP001448207"/>
    </source>
</evidence>
<protein>
    <submittedName>
        <fullName evidence="1">Uncharacterized protein</fullName>
    </submittedName>
</protein>
<comment type="caution">
    <text evidence="1">The sequence shown here is derived from an EMBL/GenBank/DDBJ whole genome shotgun (WGS) entry which is preliminary data.</text>
</comment>
<dbReference type="Proteomes" id="UP001448207">
    <property type="component" value="Unassembled WGS sequence"/>
</dbReference>
<organism evidence="1 2">
    <name type="scientific">Phycomyces blakesleeanus</name>
    <dbReference type="NCBI Taxonomy" id="4837"/>
    <lineage>
        <taxon>Eukaryota</taxon>
        <taxon>Fungi</taxon>
        <taxon>Fungi incertae sedis</taxon>
        <taxon>Mucoromycota</taxon>
        <taxon>Mucoromycotina</taxon>
        <taxon>Mucoromycetes</taxon>
        <taxon>Mucorales</taxon>
        <taxon>Phycomycetaceae</taxon>
        <taxon>Phycomyces</taxon>
    </lineage>
</organism>
<proteinExistence type="predicted"/>
<gene>
    <name evidence="1" type="ORF">J3Q64DRAFT_1840076</name>
</gene>